<protein>
    <submittedName>
        <fullName evidence="2">Uncharacterized protein</fullName>
    </submittedName>
</protein>
<keyword evidence="3" id="KW-1185">Reference proteome</keyword>
<organism evidence="2 3">
    <name type="scientific">Aphanomyces euteiches</name>
    <dbReference type="NCBI Taxonomy" id="100861"/>
    <lineage>
        <taxon>Eukaryota</taxon>
        <taxon>Sar</taxon>
        <taxon>Stramenopiles</taxon>
        <taxon>Oomycota</taxon>
        <taxon>Saprolegniomycetes</taxon>
        <taxon>Saprolegniales</taxon>
        <taxon>Verrucalvaceae</taxon>
        <taxon>Aphanomyces</taxon>
    </lineage>
</organism>
<feature type="transmembrane region" description="Helical" evidence="1">
    <location>
        <begin position="52"/>
        <end position="71"/>
    </location>
</feature>
<proteinExistence type="predicted"/>
<feature type="transmembrane region" description="Helical" evidence="1">
    <location>
        <begin position="241"/>
        <end position="263"/>
    </location>
</feature>
<dbReference type="Gene3D" id="3.80.10.10">
    <property type="entry name" value="Ribonuclease Inhibitor"/>
    <property type="match status" value="1"/>
</dbReference>
<dbReference type="VEuPathDB" id="FungiDB:AeMF1_021176"/>
<dbReference type="AlphaFoldDB" id="A0A6G0XS91"/>
<sequence>MARFFPFLLVLLLLMHLVMVVYLTFVVTALFLATSADIAAVNLLAPKFTIPLHVVIACLFVAAFASAVLSYKRRFSRATPANPPTEDTTESRWNDALIAFMNFHQIGCQSYQAFVMFDGLTPTLFIHNHRVKTALANVEDAVFCAVICGGHPLFSITKDVFKYVSIDPAMANDNAWATEAILTARMLVPTSVFDLLAKLVMYITTLYSLRHAMLDLCDACRTDPTKYSSDPSRRRRRFLKVNAFLCGAWGVVFSGLIIQAVGFRIACPSYCFTHSYPMLDLSCHCIYTHVNCAQLGIGNPIPLLSTDKIGTSLFYLEMSRCPFLRDGLAKETLAPFEQLNQIALLFSDMETWNGPLPSTINGVDIRYSNLRSIPNVFLQEIPDALATIQIEVCPLGQIPESVFEHWSHIDKLELINVSLTSVPSGLLSMENLQYANLRVNHLDQIPWSLAQSDVTMDLSGNPIPATTEVMDASLLASRQVIVDGTRCVIRPK</sequence>
<keyword evidence="1" id="KW-1133">Transmembrane helix</keyword>
<dbReference type="SUPFAM" id="SSF52058">
    <property type="entry name" value="L domain-like"/>
    <property type="match status" value="1"/>
</dbReference>
<evidence type="ECO:0000256" key="1">
    <source>
        <dbReference type="SAM" id="Phobius"/>
    </source>
</evidence>
<gene>
    <name evidence="2" type="ORF">Ae201684_001921</name>
</gene>
<feature type="transmembrane region" description="Helical" evidence="1">
    <location>
        <begin position="7"/>
        <end position="32"/>
    </location>
</feature>
<dbReference type="EMBL" id="VJMJ01000017">
    <property type="protein sequence ID" value="KAF0743450.1"/>
    <property type="molecule type" value="Genomic_DNA"/>
</dbReference>
<keyword evidence="1" id="KW-0812">Transmembrane</keyword>
<evidence type="ECO:0000313" key="3">
    <source>
        <dbReference type="Proteomes" id="UP000481153"/>
    </source>
</evidence>
<reference evidence="2 3" key="1">
    <citation type="submission" date="2019-07" db="EMBL/GenBank/DDBJ databases">
        <title>Genomics analysis of Aphanomyces spp. identifies a new class of oomycete effector associated with host adaptation.</title>
        <authorList>
            <person name="Gaulin E."/>
        </authorList>
    </citation>
    <scope>NUCLEOTIDE SEQUENCE [LARGE SCALE GENOMIC DNA]</scope>
    <source>
        <strain evidence="2 3">ATCC 201684</strain>
    </source>
</reference>
<comment type="caution">
    <text evidence="2">The sequence shown here is derived from an EMBL/GenBank/DDBJ whole genome shotgun (WGS) entry which is preliminary data.</text>
</comment>
<name>A0A6G0XS91_9STRA</name>
<dbReference type="Proteomes" id="UP000481153">
    <property type="component" value="Unassembled WGS sequence"/>
</dbReference>
<accession>A0A6G0XS91</accession>
<keyword evidence="1" id="KW-0472">Membrane</keyword>
<dbReference type="InterPro" id="IPR032675">
    <property type="entry name" value="LRR_dom_sf"/>
</dbReference>
<evidence type="ECO:0000313" key="2">
    <source>
        <dbReference type="EMBL" id="KAF0743450.1"/>
    </source>
</evidence>